<keyword evidence="9" id="KW-1185">Reference proteome</keyword>
<dbReference type="InterPro" id="IPR004839">
    <property type="entry name" value="Aminotransferase_I/II_large"/>
</dbReference>
<dbReference type="PANTHER" id="PTHR45744:SF2">
    <property type="entry name" value="TYROSINE AMINOTRANSFERASE"/>
    <property type="match status" value="1"/>
</dbReference>
<gene>
    <name evidence="8" type="ORF">FVE85_7500</name>
</gene>
<feature type="compositionally biased region" description="Basic and acidic residues" evidence="6">
    <location>
        <begin position="98"/>
        <end position="107"/>
    </location>
</feature>
<sequence length="577" mass="62221">MKTKSGSEPSARASRAAAAPLLGGIDEAMSRMGSMQNSASLRSLSGSVAAAGARAKPLAPAARVQDQPLARLQAGALPDPLAASDDAQSTDVSSLTESSHDERERGRMASPKGPDVDAVRKGYKRLRDAEAEAPVPHHAWKVRVSQSSLRTRNPIREVVDQIDLSQANPSKPVISLSLGDPTAHGNLQTHPNATRALIETIQSGRANGYPPMVGLPCARAAVAKAHSFSAEENCNKKPFVFDARDVVMANGCSHALQMCFQALADADCSNILIPEPGFSLYQTLCDNLGIEARGYRLDPLNDWEIDLEQLKSMIDENTVAIVYNSPGNPTGCVYSDSHVRELLAVCEQFQLPVIADEIYFNFCFSFGGSDDDERAHTPAWRSIAKLNAALNCPVPIFCLGGLSKRFLTPGWCLGWILIQDPHDYASQVRVGLEKVASLIVGPSSIVQTALPRILAEVPESWHAATARQIGEHAQVCFDALQAAPALHPCRPRGGMFMLVGIDFARLRGIADDLEFCEALFKEESVLVLPGECFQAPGYLRLTYTAPVATLKEAMSRITSFVARREISATLNGKSEPQ</sequence>
<accession>A0A5J4Z9A3</accession>
<proteinExistence type="inferred from homology"/>
<dbReference type="GO" id="GO:0030170">
    <property type="term" value="F:pyridoxal phosphate binding"/>
    <property type="evidence" value="ECO:0007669"/>
    <property type="project" value="InterPro"/>
</dbReference>
<dbReference type="Proteomes" id="UP000324585">
    <property type="component" value="Unassembled WGS sequence"/>
</dbReference>
<organism evidence="8 9">
    <name type="scientific">Porphyridium purpureum</name>
    <name type="common">Red alga</name>
    <name type="synonym">Porphyridium cruentum</name>
    <dbReference type="NCBI Taxonomy" id="35688"/>
    <lineage>
        <taxon>Eukaryota</taxon>
        <taxon>Rhodophyta</taxon>
        <taxon>Bangiophyceae</taxon>
        <taxon>Porphyridiales</taxon>
        <taxon>Porphyridiaceae</taxon>
        <taxon>Porphyridium</taxon>
    </lineage>
</organism>
<keyword evidence="5" id="KW-0663">Pyridoxal phosphate</keyword>
<keyword evidence="4 8" id="KW-0808">Transferase</keyword>
<name>A0A5J4Z9A3_PORPP</name>
<keyword evidence="3 8" id="KW-0032">Aminotransferase</keyword>
<dbReference type="EMBL" id="VRMN01000001">
    <property type="protein sequence ID" value="KAA8499915.1"/>
    <property type="molecule type" value="Genomic_DNA"/>
</dbReference>
<dbReference type="InterPro" id="IPR005958">
    <property type="entry name" value="TyrNic_aminoTrfase"/>
</dbReference>
<dbReference type="GO" id="GO:0006572">
    <property type="term" value="P:L-tyrosine catabolic process"/>
    <property type="evidence" value="ECO:0007669"/>
    <property type="project" value="TreeGrafter"/>
</dbReference>
<dbReference type="Pfam" id="PF00155">
    <property type="entry name" value="Aminotran_1_2"/>
    <property type="match status" value="1"/>
</dbReference>
<evidence type="ECO:0000256" key="4">
    <source>
        <dbReference type="ARBA" id="ARBA00022679"/>
    </source>
</evidence>
<protein>
    <submittedName>
        <fullName evidence="8">Tyrosine aminotransferase</fullName>
    </submittedName>
</protein>
<evidence type="ECO:0000256" key="6">
    <source>
        <dbReference type="SAM" id="MobiDB-lite"/>
    </source>
</evidence>
<dbReference type="AlphaFoldDB" id="A0A5J4Z9A3"/>
<evidence type="ECO:0000256" key="5">
    <source>
        <dbReference type="ARBA" id="ARBA00022898"/>
    </source>
</evidence>
<dbReference type="CDD" id="cd00609">
    <property type="entry name" value="AAT_like"/>
    <property type="match status" value="1"/>
</dbReference>
<dbReference type="OMA" id="EQEKCNG"/>
<comment type="similarity">
    <text evidence="2">Belongs to the class-I pyridoxal-phosphate-dependent aminotransferase family.</text>
</comment>
<comment type="cofactor">
    <cofactor evidence="1">
        <name>pyridoxal 5'-phosphate</name>
        <dbReference type="ChEBI" id="CHEBI:597326"/>
    </cofactor>
</comment>
<dbReference type="Gene3D" id="3.90.1150.10">
    <property type="entry name" value="Aspartate Aminotransferase, domain 1"/>
    <property type="match status" value="1"/>
</dbReference>
<dbReference type="InterPro" id="IPR015422">
    <property type="entry name" value="PyrdxlP-dep_Trfase_small"/>
</dbReference>
<dbReference type="SUPFAM" id="SSF53383">
    <property type="entry name" value="PLP-dependent transferases"/>
    <property type="match status" value="1"/>
</dbReference>
<evidence type="ECO:0000256" key="2">
    <source>
        <dbReference type="ARBA" id="ARBA00007441"/>
    </source>
</evidence>
<dbReference type="GO" id="GO:0004838">
    <property type="term" value="F:L-tyrosine-2-oxoglutarate transaminase activity"/>
    <property type="evidence" value="ECO:0007669"/>
    <property type="project" value="TreeGrafter"/>
</dbReference>
<evidence type="ECO:0000313" key="8">
    <source>
        <dbReference type="EMBL" id="KAA8499915.1"/>
    </source>
</evidence>
<evidence type="ECO:0000313" key="9">
    <source>
        <dbReference type="Proteomes" id="UP000324585"/>
    </source>
</evidence>
<feature type="domain" description="Aminotransferase class I/classII large" evidence="7">
    <location>
        <begin position="172"/>
        <end position="557"/>
    </location>
</feature>
<dbReference type="NCBIfam" id="TIGR01265">
    <property type="entry name" value="tyr_nico_aTase"/>
    <property type="match status" value="1"/>
</dbReference>
<feature type="region of interest" description="Disordered" evidence="6">
    <location>
        <begin position="80"/>
        <end position="117"/>
    </location>
</feature>
<feature type="compositionally biased region" description="Low complexity" evidence="6">
    <location>
        <begin position="49"/>
        <end position="63"/>
    </location>
</feature>
<dbReference type="InterPro" id="IPR015424">
    <property type="entry name" value="PyrdxlP-dep_Trfase"/>
</dbReference>
<dbReference type="InterPro" id="IPR015421">
    <property type="entry name" value="PyrdxlP-dep_Trfase_major"/>
</dbReference>
<evidence type="ECO:0000259" key="7">
    <source>
        <dbReference type="Pfam" id="PF00155"/>
    </source>
</evidence>
<evidence type="ECO:0000256" key="3">
    <source>
        <dbReference type="ARBA" id="ARBA00022576"/>
    </source>
</evidence>
<dbReference type="Gene3D" id="3.40.640.10">
    <property type="entry name" value="Type I PLP-dependent aspartate aminotransferase-like (Major domain)"/>
    <property type="match status" value="1"/>
</dbReference>
<feature type="region of interest" description="Disordered" evidence="6">
    <location>
        <begin position="33"/>
        <end position="64"/>
    </location>
</feature>
<dbReference type="PANTHER" id="PTHR45744">
    <property type="entry name" value="TYROSINE AMINOTRANSFERASE"/>
    <property type="match status" value="1"/>
</dbReference>
<dbReference type="OrthoDB" id="7042322at2759"/>
<feature type="compositionally biased region" description="Polar residues" evidence="6">
    <location>
        <begin position="33"/>
        <end position="46"/>
    </location>
</feature>
<reference evidence="9" key="1">
    <citation type="journal article" date="2019" name="Nat. Commun.">
        <title>Expansion of phycobilisome linker gene families in mesophilic red algae.</title>
        <authorList>
            <person name="Lee J."/>
            <person name="Kim D."/>
            <person name="Bhattacharya D."/>
            <person name="Yoon H.S."/>
        </authorList>
    </citation>
    <scope>NUCLEOTIDE SEQUENCE [LARGE SCALE GENOMIC DNA]</scope>
    <source>
        <strain evidence="9">CCMP 1328</strain>
    </source>
</reference>
<comment type="caution">
    <text evidence="8">The sequence shown here is derived from an EMBL/GenBank/DDBJ whole genome shotgun (WGS) entry which is preliminary data.</text>
</comment>
<evidence type="ECO:0000256" key="1">
    <source>
        <dbReference type="ARBA" id="ARBA00001933"/>
    </source>
</evidence>